<protein>
    <submittedName>
        <fullName evidence="2">Uncharacterized protein</fullName>
    </submittedName>
</protein>
<evidence type="ECO:0000313" key="2">
    <source>
        <dbReference type="EMBL" id="KEP45507.1"/>
    </source>
</evidence>
<keyword evidence="3" id="KW-1185">Reference proteome</keyword>
<evidence type="ECO:0000256" key="1">
    <source>
        <dbReference type="SAM" id="MobiDB-lite"/>
    </source>
</evidence>
<gene>
    <name evidence="2" type="ORF">V565_266080</name>
</gene>
<organism evidence="2 3">
    <name type="scientific">Rhizoctonia solani 123E</name>
    <dbReference type="NCBI Taxonomy" id="1423351"/>
    <lineage>
        <taxon>Eukaryota</taxon>
        <taxon>Fungi</taxon>
        <taxon>Dikarya</taxon>
        <taxon>Basidiomycota</taxon>
        <taxon>Agaricomycotina</taxon>
        <taxon>Agaricomycetes</taxon>
        <taxon>Cantharellales</taxon>
        <taxon>Ceratobasidiaceae</taxon>
        <taxon>Rhizoctonia</taxon>
    </lineage>
</organism>
<sequence length="108" mass="12323">TRSKWGILRAASKRRRGAGRSTQDFDRLGGRLRVTKTRVSTNVRDMHCVGPVGEYKLHEGEWRPRDVGTIPWLSNGMAVQSRDHGYRVVTVLHTTTPHICRSWVSRSL</sequence>
<feature type="region of interest" description="Disordered" evidence="1">
    <location>
        <begin position="1"/>
        <end position="24"/>
    </location>
</feature>
<dbReference type="EMBL" id="AZST01001735">
    <property type="protein sequence ID" value="KEP45507.1"/>
    <property type="molecule type" value="Genomic_DNA"/>
</dbReference>
<comment type="caution">
    <text evidence="2">The sequence shown here is derived from an EMBL/GenBank/DDBJ whole genome shotgun (WGS) entry which is preliminary data.</text>
</comment>
<dbReference type="AlphaFoldDB" id="A0A074S601"/>
<accession>A0A074S601</accession>
<dbReference type="HOGENOM" id="CLU_2203368_0_0_1"/>
<name>A0A074S601_9AGAM</name>
<proteinExistence type="predicted"/>
<reference evidence="2 3" key="1">
    <citation type="submission" date="2013-12" db="EMBL/GenBank/DDBJ databases">
        <authorList>
            <person name="Cubeta M."/>
            <person name="Pakala S."/>
            <person name="Fedorova N."/>
            <person name="Thomas E."/>
            <person name="Dean R."/>
            <person name="Jabaji S."/>
            <person name="Neate S."/>
            <person name="Toda T."/>
            <person name="Tavantzis S."/>
            <person name="Vilgalys R."/>
            <person name="Bharathan N."/>
            <person name="Pakala S."/>
            <person name="Losada L.S."/>
            <person name="Zafar N."/>
            <person name="Nierman W."/>
        </authorList>
    </citation>
    <scope>NUCLEOTIDE SEQUENCE [LARGE SCALE GENOMIC DNA]</scope>
    <source>
        <strain evidence="2 3">123E</strain>
    </source>
</reference>
<dbReference type="Proteomes" id="UP000027456">
    <property type="component" value="Unassembled WGS sequence"/>
</dbReference>
<feature type="non-terminal residue" evidence="2">
    <location>
        <position position="1"/>
    </location>
</feature>
<evidence type="ECO:0000313" key="3">
    <source>
        <dbReference type="Proteomes" id="UP000027456"/>
    </source>
</evidence>